<evidence type="ECO:0000313" key="8">
    <source>
        <dbReference type="Proteomes" id="UP000077177"/>
    </source>
</evidence>
<feature type="transmembrane region" description="Helical" evidence="6">
    <location>
        <begin position="337"/>
        <end position="358"/>
    </location>
</feature>
<evidence type="ECO:0000256" key="6">
    <source>
        <dbReference type="SAM" id="Phobius"/>
    </source>
</evidence>
<feature type="transmembrane region" description="Helical" evidence="6">
    <location>
        <begin position="53"/>
        <end position="79"/>
    </location>
</feature>
<dbReference type="InterPro" id="IPR005495">
    <property type="entry name" value="LptG/LptF_permease"/>
</dbReference>
<comment type="subcellular location">
    <subcellularLocation>
        <location evidence="1">Cell membrane</location>
        <topology evidence="1">Multi-pass membrane protein</topology>
    </subcellularLocation>
</comment>
<name>A0A172TUL3_9BACT</name>
<evidence type="ECO:0000256" key="1">
    <source>
        <dbReference type="ARBA" id="ARBA00004651"/>
    </source>
</evidence>
<keyword evidence="4 6" id="KW-1133">Transmembrane helix</keyword>
<keyword evidence="5 6" id="KW-0472">Membrane</keyword>
<feature type="transmembrane region" description="Helical" evidence="6">
    <location>
        <begin position="311"/>
        <end position="331"/>
    </location>
</feature>
<dbReference type="Proteomes" id="UP000077177">
    <property type="component" value="Chromosome"/>
</dbReference>
<evidence type="ECO:0000256" key="3">
    <source>
        <dbReference type="ARBA" id="ARBA00022692"/>
    </source>
</evidence>
<dbReference type="PANTHER" id="PTHR33529:SF8">
    <property type="entry name" value="PERMEASE, YJGP_YJGQ FAMILY"/>
    <property type="match status" value="1"/>
</dbReference>
<dbReference type="RefSeq" id="WP_066403868.1">
    <property type="nucleotide sequence ID" value="NZ_CP011390.1"/>
</dbReference>
<reference evidence="7 8" key="2">
    <citation type="journal article" date="2016" name="Int. J. Syst. Evol. Microbiol.">
        <title>Flavisolibacter tropicus sp. nov., isolated from tropical soil.</title>
        <authorList>
            <person name="Lee J.J."/>
            <person name="Kang M.S."/>
            <person name="Kim G.S."/>
            <person name="Lee C.S."/>
            <person name="Lim S."/>
            <person name="Lee J."/>
            <person name="Roh S.H."/>
            <person name="Kang H."/>
            <person name="Ha J.M."/>
            <person name="Bae S."/>
            <person name="Jung H.Y."/>
            <person name="Kim M.K."/>
        </authorList>
    </citation>
    <scope>NUCLEOTIDE SEQUENCE [LARGE SCALE GENOMIC DNA]</scope>
    <source>
        <strain evidence="7 8">LCS9</strain>
    </source>
</reference>
<feature type="transmembrane region" description="Helical" evidence="6">
    <location>
        <begin position="282"/>
        <end position="299"/>
    </location>
</feature>
<accession>A0A172TUL3</accession>
<evidence type="ECO:0000313" key="7">
    <source>
        <dbReference type="EMBL" id="ANE50676.1"/>
    </source>
</evidence>
<evidence type="ECO:0000256" key="2">
    <source>
        <dbReference type="ARBA" id="ARBA00022475"/>
    </source>
</evidence>
<proteinExistence type="predicted"/>
<sequence>MKKLDWYILRQFVVTFIFCMMLFTVIAVAVDSSEKTDDFVKSGLSTWEILKQYYAGFIPNIWGILYPLFVFIAVIFFTSRMASRSEVIAIYATGITYNRWLATYVVGGLFFGIVLWFAARYGIPKANEIRSKFETTYLEKGDASKGETNYSAAHYKRTDLNTYVGMRYFDTSTKIGTSFFLNRLKGDRLVYNVRSDNIRWDAKKKIWKLTNVTVRDLDSSREQIRQMDSMAINLNFTPDDLHKDSYLKDKLSTPALVKNIQMEELRGTEGLNTLRVERYRRTATPVSVLLLTIIGAIIAGRKTRGGSGVHLAIGIVTAAIFIILDRFSTVFSTKGNLPPFIAAWIPNFIFIFVAIYLYKKAPK</sequence>
<dbReference type="PANTHER" id="PTHR33529">
    <property type="entry name" value="SLR0882 PROTEIN-RELATED"/>
    <property type="match status" value="1"/>
</dbReference>
<feature type="transmembrane region" description="Helical" evidence="6">
    <location>
        <begin position="12"/>
        <end position="33"/>
    </location>
</feature>
<organism evidence="7 8">
    <name type="scientific">Flavisolibacter tropicus</name>
    <dbReference type="NCBI Taxonomy" id="1492898"/>
    <lineage>
        <taxon>Bacteria</taxon>
        <taxon>Pseudomonadati</taxon>
        <taxon>Bacteroidota</taxon>
        <taxon>Chitinophagia</taxon>
        <taxon>Chitinophagales</taxon>
        <taxon>Chitinophagaceae</taxon>
        <taxon>Flavisolibacter</taxon>
    </lineage>
</organism>
<dbReference type="EMBL" id="CP011390">
    <property type="protein sequence ID" value="ANE50676.1"/>
    <property type="molecule type" value="Genomic_DNA"/>
</dbReference>
<dbReference type="GO" id="GO:0015920">
    <property type="term" value="P:lipopolysaccharide transport"/>
    <property type="evidence" value="ECO:0007669"/>
    <property type="project" value="TreeGrafter"/>
</dbReference>
<keyword evidence="8" id="KW-1185">Reference proteome</keyword>
<keyword evidence="2" id="KW-1003">Cell membrane</keyword>
<keyword evidence="3 6" id="KW-0812">Transmembrane</keyword>
<reference evidence="8" key="1">
    <citation type="submission" date="2015-01" db="EMBL/GenBank/DDBJ databases">
        <title>Flavisolibacter sp./LCS9/ whole genome sequencing.</title>
        <authorList>
            <person name="Kim M.K."/>
            <person name="Srinivasan S."/>
            <person name="Lee J.-J."/>
        </authorList>
    </citation>
    <scope>NUCLEOTIDE SEQUENCE [LARGE SCALE GENOMIC DNA]</scope>
    <source>
        <strain evidence="8">LCS9</strain>
    </source>
</reference>
<gene>
    <name evidence="7" type="ORF">SY85_09340</name>
</gene>
<dbReference type="OrthoDB" id="9807977at2"/>
<evidence type="ECO:0000256" key="4">
    <source>
        <dbReference type="ARBA" id="ARBA00022989"/>
    </source>
</evidence>
<dbReference type="Pfam" id="PF03739">
    <property type="entry name" value="LptF_LptG"/>
    <property type="match status" value="1"/>
</dbReference>
<evidence type="ECO:0000256" key="5">
    <source>
        <dbReference type="ARBA" id="ARBA00023136"/>
    </source>
</evidence>
<dbReference type="GO" id="GO:0043190">
    <property type="term" value="C:ATP-binding cassette (ABC) transporter complex"/>
    <property type="evidence" value="ECO:0007669"/>
    <property type="project" value="TreeGrafter"/>
</dbReference>
<protein>
    <submittedName>
        <fullName evidence="7">Permease</fullName>
    </submittedName>
</protein>
<feature type="transmembrane region" description="Helical" evidence="6">
    <location>
        <begin position="100"/>
        <end position="119"/>
    </location>
</feature>
<dbReference type="AlphaFoldDB" id="A0A172TUL3"/>
<dbReference type="PATRIC" id="fig|1492898.3.peg.2012"/>
<dbReference type="STRING" id="1492898.SY85_09340"/>
<dbReference type="KEGG" id="fla:SY85_09340"/>